<dbReference type="PANTHER" id="PTHR12891:SF0">
    <property type="entry name" value="MMS19 NUCLEOTIDE EXCISION REPAIR PROTEIN HOMOLOG"/>
    <property type="match status" value="1"/>
</dbReference>
<dbReference type="InterPro" id="IPR039920">
    <property type="entry name" value="MMS19"/>
</dbReference>
<dbReference type="InterPro" id="IPR029240">
    <property type="entry name" value="MMS19_N"/>
</dbReference>
<evidence type="ECO:0000256" key="2">
    <source>
        <dbReference type="ARBA" id="ARBA00022737"/>
    </source>
</evidence>
<dbReference type="InterPro" id="IPR024687">
    <property type="entry name" value="MMS19_C"/>
</dbReference>
<comment type="similarity">
    <text evidence="4">Belongs to the MET18/MMS19 family.</text>
</comment>
<dbReference type="Pfam" id="PF12460">
    <property type="entry name" value="MMS19_C"/>
    <property type="match status" value="1"/>
</dbReference>
<evidence type="ECO:0000256" key="4">
    <source>
        <dbReference type="RuleBase" id="RU367072"/>
    </source>
</evidence>
<dbReference type="Pfam" id="PF14500">
    <property type="entry name" value="MMS19_N"/>
    <property type="match status" value="1"/>
</dbReference>
<dbReference type="GO" id="GO:0051604">
    <property type="term" value="P:protein maturation"/>
    <property type="evidence" value="ECO:0007669"/>
    <property type="project" value="UniProtKB-UniRule"/>
</dbReference>
<keyword evidence="4" id="KW-0234">DNA repair</keyword>
<dbReference type="SUPFAM" id="SSF48371">
    <property type="entry name" value="ARM repeat"/>
    <property type="match status" value="1"/>
</dbReference>
<dbReference type="Proteomes" id="UP000748025">
    <property type="component" value="Unassembled WGS sequence"/>
</dbReference>
<sequence length="1203" mass="131886">MADFRQLAIEFVLQDNKAKSVRIAQQAAKEIETAPPNTNPVARWVESVQPWMPGNSEDDVMPDADSTPDWTARAKGTYLLASHRVNTSLLRKIALEFLSMTLYHLKLDALKPSQVDLLVAFFGAMFDVDHKAGILASATALSRITSMSSFHPRSGKDIIRKVCHLKDDFPRQLPKTRLAVYELIRTLMVKADVAKDLKKHDGEDAAFMKDLLLLCGSERDPDCLIVWFDILREFASEYSPSKETLEGVYNSFKAYFPITLPRTAQSGVTPEELKLQLRKCFSSTDRLASLSLPFLIGKLDQGDGVTVNVKVDVLRTIKACLEEYQDVPESITPYTNRIWTSLKYEVRNGEIEDTIWATLEVLKTLAIRLTGDDLRDYTLTVTRDCVADLATPMYTTSAGRLLVSVLSANPGSFVLIVAPAITHIKENLRHPKSHTHSLDLLKILRIILETRLLLTNVDMAEQDRTDFAAVDGVFKPLYTEVYRNPLGLALKEEVSEEDLKMSTEAIQGLGALLGQRVVQSSTTTAGLIPSAPLLLPASTLCDSCDSLFRIATKNWDERARRNGADDLVNEAAKALQRIIQAYPEGFQPLMRNGTKLIRESIANLTHESLELIQSLGPLLAYVGCSSVSGHGVESMAHYLDFTHAIITELLVAIDGKASPRIWCALVAGIHSSVRFFNDACLERDAAACQVEASTTSLDEIATKYPQLSSIGKSAENESATSAAAAASAASMASFTSLGDARSDALLASLYTVGLLYKRATQTVVAKGELSLSADFGGSEDQQERRYLCLLSEWANFVIHELSESQQAALEVEAFAFNLFRSNDVDTSSSTSSWNWLTHGPLNVLCLGILQALRPSRIAKLFESNVTQRILSDAASTTHYASSDAISIPVTRSLLAVLANKHNIETIDPVMADLEKNLIAALKQAKETTTTELTTAHGIEPALTMFALMGGLLRRYSGAKVLPLFQFLRSAPDSSRSGYRLARGLEIIVAPQRFLTKESFAIVRLLWLQKLYVALIRPLLDAALGNDSTITDPLIKTNFSIAVLVMVKHMSYSIYEADADKILRIAIAVLQNLGTGPDGLAALQVIKDILVEASDKAQDHIRSLVKLCTVIFANKASLSSSLSRARPEWLPADYGAGLGSPQVQAGCGKLALEIVGGLPRLFEPRHLLAFEPQVQRDLSTACGHSVRELRSKARLARGAWADVK</sequence>
<reference evidence="7" key="1">
    <citation type="journal article" date="2020" name="bioRxiv">
        <title>Whole genome comparisons of ergot fungi reveals the divergence and evolution of species within the genus Claviceps are the result of varying mechanisms driving genome evolution and host range expansion.</title>
        <authorList>
            <person name="Wyka S.A."/>
            <person name="Mondo S.J."/>
            <person name="Liu M."/>
            <person name="Dettman J."/>
            <person name="Nalam V."/>
            <person name="Broders K.D."/>
        </authorList>
    </citation>
    <scope>NUCLEOTIDE SEQUENCE</scope>
    <source>
        <strain evidence="7">CCC 602</strain>
    </source>
</reference>
<dbReference type="AlphaFoldDB" id="A0A9P7N9I4"/>
<dbReference type="GO" id="GO:0097361">
    <property type="term" value="C:cytosolic [4Fe-4S] assembly targeting complex"/>
    <property type="evidence" value="ECO:0007669"/>
    <property type="project" value="UniProtKB-UniRule"/>
</dbReference>
<protein>
    <recommendedName>
        <fullName evidence="4">MMS19 nucleotide excision repair protein</fullName>
    </recommendedName>
</protein>
<accession>A0A9P7N9I4</accession>
<gene>
    <name evidence="7" type="ORF">E4U43_001118</name>
</gene>
<dbReference type="EMBL" id="SRPW01001347">
    <property type="protein sequence ID" value="KAG6002437.1"/>
    <property type="molecule type" value="Genomic_DNA"/>
</dbReference>
<proteinExistence type="inferred from homology"/>
<feature type="domain" description="MMS19 C-terminal" evidence="5">
    <location>
        <begin position="772"/>
        <end position="1105"/>
    </location>
</feature>
<dbReference type="OrthoDB" id="342900at2759"/>
<evidence type="ECO:0000313" key="7">
    <source>
        <dbReference type="EMBL" id="KAG6002437.1"/>
    </source>
</evidence>
<evidence type="ECO:0000259" key="5">
    <source>
        <dbReference type="Pfam" id="PF12460"/>
    </source>
</evidence>
<dbReference type="GO" id="GO:0005634">
    <property type="term" value="C:nucleus"/>
    <property type="evidence" value="ECO:0007669"/>
    <property type="project" value="UniProtKB-SubCell"/>
</dbReference>
<dbReference type="GO" id="GO:0006281">
    <property type="term" value="P:DNA repair"/>
    <property type="evidence" value="ECO:0007669"/>
    <property type="project" value="UniProtKB-UniRule"/>
</dbReference>
<comment type="function">
    <text evidence="4">Key component of the cytosolic iron-sulfur protein assembly (CIA) complex, a multiprotein complex that mediates the incorporation of iron-sulfur cluster into apoproteins specifically involved in DNA metabolism and genomic integrity. In the CIA complex, MMS19 acts as an adapter between early-acting CIA components and a subset of cellular target iron-sulfur proteins.</text>
</comment>
<keyword evidence="4" id="KW-0227">DNA damage</keyword>
<comment type="subcellular location">
    <subcellularLocation>
        <location evidence="1 4">Nucleus</location>
    </subcellularLocation>
</comment>
<dbReference type="GO" id="GO:0016226">
    <property type="term" value="P:iron-sulfur cluster assembly"/>
    <property type="evidence" value="ECO:0007669"/>
    <property type="project" value="UniProtKB-UniRule"/>
</dbReference>
<name>A0A9P7N9I4_9HYPO</name>
<organism evidence="7 8">
    <name type="scientific">Claviceps pusilla</name>
    <dbReference type="NCBI Taxonomy" id="123648"/>
    <lineage>
        <taxon>Eukaryota</taxon>
        <taxon>Fungi</taxon>
        <taxon>Dikarya</taxon>
        <taxon>Ascomycota</taxon>
        <taxon>Pezizomycotina</taxon>
        <taxon>Sordariomycetes</taxon>
        <taxon>Hypocreomycetidae</taxon>
        <taxon>Hypocreales</taxon>
        <taxon>Clavicipitaceae</taxon>
        <taxon>Claviceps</taxon>
    </lineage>
</organism>
<dbReference type="PANTHER" id="PTHR12891">
    <property type="entry name" value="DNA REPAIR/TRANSCRIPTION PROTEIN MET18/MMS19"/>
    <property type="match status" value="1"/>
</dbReference>
<evidence type="ECO:0000256" key="3">
    <source>
        <dbReference type="ARBA" id="ARBA00023242"/>
    </source>
</evidence>
<keyword evidence="8" id="KW-1185">Reference proteome</keyword>
<dbReference type="InterPro" id="IPR016024">
    <property type="entry name" value="ARM-type_fold"/>
</dbReference>
<evidence type="ECO:0000259" key="6">
    <source>
        <dbReference type="Pfam" id="PF14500"/>
    </source>
</evidence>
<comment type="caution">
    <text evidence="7">The sequence shown here is derived from an EMBL/GenBank/DDBJ whole genome shotgun (WGS) entry which is preliminary data.</text>
</comment>
<evidence type="ECO:0000256" key="1">
    <source>
        <dbReference type="ARBA" id="ARBA00004123"/>
    </source>
</evidence>
<evidence type="ECO:0000313" key="8">
    <source>
        <dbReference type="Proteomes" id="UP000748025"/>
    </source>
</evidence>
<keyword evidence="3 4" id="KW-0539">Nucleus</keyword>
<feature type="domain" description="MMS19 N-terminal" evidence="6">
    <location>
        <begin position="88"/>
        <end position="346"/>
    </location>
</feature>
<keyword evidence="2" id="KW-0677">Repeat</keyword>